<dbReference type="STRING" id="1415166.NONO_c30350"/>
<dbReference type="eggNOG" id="COG0620">
    <property type="taxonomic scope" value="Bacteria"/>
</dbReference>
<dbReference type="PATRIC" id="fig|1415166.3.peg.3110"/>
<dbReference type="EMBL" id="CP006850">
    <property type="protein sequence ID" value="AHH17822.1"/>
    <property type="molecule type" value="Genomic_DNA"/>
</dbReference>
<dbReference type="OrthoDB" id="4504900at2"/>
<dbReference type="AlphaFoldDB" id="W5TF15"/>
<dbReference type="RefSeq" id="WP_038550576.1">
    <property type="nucleotide sequence ID" value="NZ_CP006850.1"/>
</dbReference>
<keyword evidence="2" id="KW-1185">Reference proteome</keyword>
<gene>
    <name evidence="1" type="ORF">NONO_c30350</name>
</gene>
<dbReference type="Proteomes" id="UP000019150">
    <property type="component" value="Chromosome"/>
</dbReference>
<dbReference type="HOGENOM" id="CLU_768984_0_0_11"/>
<evidence type="ECO:0000313" key="1">
    <source>
        <dbReference type="EMBL" id="AHH17822.1"/>
    </source>
</evidence>
<proteinExistence type="predicted"/>
<reference evidence="1 2" key="1">
    <citation type="journal article" date="2014" name="Appl. Environ. Microbiol.">
        <title>Insights into the Microbial Degradation of Rubber and Gutta-Percha by Analysis of the Complete Genome of Nocardia nova SH22a.</title>
        <authorList>
            <person name="Luo Q."/>
            <person name="Hiessl S."/>
            <person name="Poehlein A."/>
            <person name="Daniel R."/>
            <person name="Steinbuchel A."/>
        </authorList>
    </citation>
    <scope>NUCLEOTIDE SEQUENCE [LARGE SCALE GENOMIC DNA]</scope>
    <source>
        <strain evidence="1">SH22a</strain>
    </source>
</reference>
<sequence length="344" mass="36865">MGSRAVHFVGSFPAEDTETAMRAMLTAHRTRLLTLPTGETRRYELYVVPILDDLVKQGKLEVVRAGQWKSLADRTTYRVPRGVEFRGADIDLGYAAEAAEAWPVFERLRAEYGRPDLALQLGMPTDLTLAVVALGPRGALAHRKAFREATVRDITAIRELAGDEVVIQLEATAELVLTTLAGPLGGVVERSLRLGAGIAALAAATPPGTRIGVHLCLGSLRNKAATGPRTRAVVALANSLARQWPADRPLEYVHAPFAAGDKPPRTGATCYRPLAGLMLPPHTRFHAGLVHDVPTLEQQRVTLAEIEAALGRPVDGVACACGLGRRPRPVADQLSARAAQLAMT</sequence>
<name>W5TF15_9NOCA</name>
<organism evidence="1 2">
    <name type="scientific">Nocardia nova SH22a</name>
    <dbReference type="NCBI Taxonomy" id="1415166"/>
    <lineage>
        <taxon>Bacteria</taxon>
        <taxon>Bacillati</taxon>
        <taxon>Actinomycetota</taxon>
        <taxon>Actinomycetes</taxon>
        <taxon>Mycobacteriales</taxon>
        <taxon>Nocardiaceae</taxon>
        <taxon>Nocardia</taxon>
    </lineage>
</organism>
<evidence type="ECO:0000313" key="2">
    <source>
        <dbReference type="Proteomes" id="UP000019150"/>
    </source>
</evidence>
<protein>
    <submittedName>
        <fullName evidence="1">Uncharacterized protein</fullName>
    </submittedName>
</protein>
<dbReference type="KEGG" id="nno:NONO_c30350"/>
<accession>W5TF15</accession>